<accession>A0A9X0DBE3</accession>
<protein>
    <submittedName>
        <fullName evidence="1">Uncharacterized protein</fullName>
    </submittedName>
</protein>
<sequence>MRISLAECKVLHISPHQIIQRRSACVISTGKTNLHRRALTTHNAARVHQGKYIKNCACILGWKSTGQVQRKREKHC</sequence>
<reference evidence="1" key="1">
    <citation type="submission" date="2023-01" db="EMBL/GenBank/DDBJ databases">
        <title>Genome assembly of the deep-sea coral Lophelia pertusa.</title>
        <authorList>
            <person name="Herrera S."/>
            <person name="Cordes E."/>
        </authorList>
    </citation>
    <scope>NUCLEOTIDE SEQUENCE</scope>
    <source>
        <strain evidence="1">USNM1676648</strain>
        <tissue evidence="1">Polyp</tissue>
    </source>
</reference>
<dbReference type="AlphaFoldDB" id="A0A9X0DBE3"/>
<keyword evidence="2" id="KW-1185">Reference proteome</keyword>
<comment type="caution">
    <text evidence="1">The sequence shown here is derived from an EMBL/GenBank/DDBJ whole genome shotgun (WGS) entry which is preliminary data.</text>
</comment>
<evidence type="ECO:0000313" key="2">
    <source>
        <dbReference type="Proteomes" id="UP001163046"/>
    </source>
</evidence>
<organism evidence="1 2">
    <name type="scientific">Desmophyllum pertusum</name>
    <dbReference type="NCBI Taxonomy" id="174260"/>
    <lineage>
        <taxon>Eukaryota</taxon>
        <taxon>Metazoa</taxon>
        <taxon>Cnidaria</taxon>
        <taxon>Anthozoa</taxon>
        <taxon>Hexacorallia</taxon>
        <taxon>Scleractinia</taxon>
        <taxon>Caryophylliina</taxon>
        <taxon>Caryophylliidae</taxon>
        <taxon>Desmophyllum</taxon>
    </lineage>
</organism>
<proteinExistence type="predicted"/>
<name>A0A9X0DBE3_9CNID</name>
<gene>
    <name evidence="1" type="ORF">OS493_016185</name>
</gene>
<evidence type="ECO:0000313" key="1">
    <source>
        <dbReference type="EMBL" id="KAJ7391889.1"/>
    </source>
</evidence>
<dbReference type="Proteomes" id="UP001163046">
    <property type="component" value="Unassembled WGS sequence"/>
</dbReference>
<dbReference type="EMBL" id="MU825404">
    <property type="protein sequence ID" value="KAJ7391889.1"/>
    <property type="molecule type" value="Genomic_DNA"/>
</dbReference>